<accession>A0A845SAY4</accession>
<sequence length="186" mass="21841">MRFNKSAKQSINSREDIKELSLKYLDKYQPSKKDLRIYLYRKVLDTDYLHKNKESILREIDIVIDNLESIGVINDTIYSEIKSKNYLKKGYSLNKIRMNLAQKGIDGELLKKTMNDIQKDNVDPDFYAAIRVCRRRRIGPYRPDANREIFYTKDTGVLARAGFSYSTSKNVLGLDKKELKIFEKKI</sequence>
<protein>
    <submittedName>
        <fullName evidence="2">Regulatory protein RecX</fullName>
    </submittedName>
</protein>
<reference evidence="2 3" key="1">
    <citation type="submission" date="2018-10" db="EMBL/GenBank/DDBJ databases">
        <title>Iterative Subtractive Binning of Freshwater Chronoseries Metagenomes Recovers Nearly Complete Genomes from over Four Hundred Novel Species.</title>
        <authorList>
            <person name="Rodriguez-R L.M."/>
            <person name="Tsementzi D."/>
            <person name="Luo C."/>
            <person name="Konstantinidis K.T."/>
        </authorList>
    </citation>
    <scope>NUCLEOTIDE SEQUENCE [LARGE SCALE GENOMIC DNA]</scope>
    <source>
        <strain evidence="2">WB7_2B_003</strain>
        <strain evidence="1">WB8_2A_004</strain>
    </source>
</reference>
<evidence type="ECO:0000313" key="1">
    <source>
        <dbReference type="EMBL" id="NCU53191.1"/>
    </source>
</evidence>
<dbReference type="Proteomes" id="UP000572953">
    <property type="component" value="Unassembled WGS sequence"/>
</dbReference>
<dbReference type="EMBL" id="RGOB01000062">
    <property type="protein sequence ID" value="NCU53191.1"/>
    <property type="molecule type" value="Genomic_DNA"/>
</dbReference>
<name>A0A845SAY4_9PROT</name>
<proteinExistence type="predicted"/>
<dbReference type="Proteomes" id="UP000747791">
    <property type="component" value="Unassembled WGS sequence"/>
</dbReference>
<dbReference type="AlphaFoldDB" id="A0A845SAY4"/>
<dbReference type="EMBL" id="RGGN01000057">
    <property type="protein sequence ID" value="NCU62891.1"/>
    <property type="molecule type" value="Genomic_DNA"/>
</dbReference>
<organism evidence="2 3">
    <name type="scientific">Candidatus Fonsibacter lacus</name>
    <dbReference type="NCBI Taxonomy" id="2576439"/>
    <lineage>
        <taxon>Bacteria</taxon>
        <taxon>Pseudomonadati</taxon>
        <taxon>Pseudomonadota</taxon>
        <taxon>Alphaproteobacteria</taxon>
        <taxon>Candidatus Pelagibacterales</taxon>
        <taxon>Candidatus Pelagibacterales incertae sedis</taxon>
        <taxon>Candidatus Fonsibacter</taxon>
    </lineage>
</organism>
<comment type="caution">
    <text evidence="2">The sequence shown here is derived from an EMBL/GenBank/DDBJ whole genome shotgun (WGS) entry which is preliminary data.</text>
</comment>
<evidence type="ECO:0000313" key="2">
    <source>
        <dbReference type="EMBL" id="NCU62891.1"/>
    </source>
</evidence>
<evidence type="ECO:0000313" key="3">
    <source>
        <dbReference type="Proteomes" id="UP000572953"/>
    </source>
</evidence>
<gene>
    <name evidence="2" type="ORF">EBV78_02200</name>
    <name evidence="1" type="ORF">EBX74_02665</name>
</gene>